<reference evidence="3" key="1">
    <citation type="submission" date="2016-06" db="EMBL/GenBank/DDBJ databases">
        <authorList>
            <person name="Zhan P."/>
        </authorList>
    </citation>
    <scope>NUCLEOTIDE SEQUENCE [LARGE SCALE GENOMIC DNA]</scope>
    <source>
        <strain evidence="3">T28</strain>
    </source>
</reference>
<dbReference type="OrthoDB" id="645183at2"/>
<dbReference type="Proteomes" id="UP000092164">
    <property type="component" value="Unassembled WGS sequence"/>
</dbReference>
<dbReference type="Pfam" id="PF01261">
    <property type="entry name" value="AP_endonuc_2"/>
    <property type="match status" value="1"/>
</dbReference>
<dbReference type="AlphaFoldDB" id="A0A1B7ZFG4"/>
<name>A0A1B7ZFG4_9FLAO</name>
<dbReference type="InterPro" id="IPR050312">
    <property type="entry name" value="IolE/XylAMocC-like"/>
</dbReference>
<feature type="domain" description="Xylose isomerase-like TIM barrel" evidence="1">
    <location>
        <begin position="61"/>
        <end position="287"/>
    </location>
</feature>
<evidence type="ECO:0000313" key="3">
    <source>
        <dbReference type="Proteomes" id="UP000092164"/>
    </source>
</evidence>
<dbReference type="KEGG" id="mart:BTR34_10360"/>
<evidence type="ECO:0000313" key="2">
    <source>
        <dbReference type="EMBL" id="OBR42182.1"/>
    </source>
</evidence>
<proteinExistence type="predicted"/>
<keyword evidence="3" id="KW-1185">Reference proteome</keyword>
<dbReference type="PANTHER" id="PTHR12110">
    <property type="entry name" value="HYDROXYPYRUVATE ISOMERASE"/>
    <property type="match status" value="1"/>
</dbReference>
<gene>
    <name evidence="2" type="ORF">A9200_01985</name>
</gene>
<sequence length="288" mass="32477">MKRRQFISKGTAGMASLGIMTAVPNNLFAITNSKLVNIPIGFQTYVLREEIGKDFTGTLNKMAKLGYEYVEMCSPKGYMGSFEPLTKYSGVELKQMIDDTGMKCNSSHFQFSELKENLDDRIDFAQQLGLEHMVLAFGLNAATLDELKKNCADLNAIGEKVKDAGMITGFHNHAIEFEHKFHDKLVYDILMEELDPELVKMQYQTEVIKMGVKGSEIFNKYPGRFISAHLQDYSKTDKTKEIAIGQGISDWKDFFASAKKGGVEVVYVEMDTNPPNHFEDSITFLENL</sequence>
<dbReference type="InterPro" id="IPR036237">
    <property type="entry name" value="Xyl_isomerase-like_sf"/>
</dbReference>
<comment type="caution">
    <text evidence="2">The sequence shown here is derived from an EMBL/GenBank/DDBJ whole genome shotgun (WGS) entry which is preliminary data.</text>
</comment>
<dbReference type="PANTHER" id="PTHR12110:SF41">
    <property type="entry name" value="INOSOSE DEHYDRATASE"/>
    <property type="match status" value="1"/>
</dbReference>
<dbReference type="Gene3D" id="3.20.20.150">
    <property type="entry name" value="Divalent-metal-dependent TIM barrel enzymes"/>
    <property type="match status" value="1"/>
</dbReference>
<dbReference type="InterPro" id="IPR013022">
    <property type="entry name" value="Xyl_isomerase-like_TIM-brl"/>
</dbReference>
<dbReference type="STRING" id="1836467.BTR34_10360"/>
<organism evidence="2 3">
    <name type="scientific">Maribacter hydrothermalis</name>
    <dbReference type="NCBI Taxonomy" id="1836467"/>
    <lineage>
        <taxon>Bacteria</taxon>
        <taxon>Pseudomonadati</taxon>
        <taxon>Bacteroidota</taxon>
        <taxon>Flavobacteriia</taxon>
        <taxon>Flavobacteriales</taxon>
        <taxon>Flavobacteriaceae</taxon>
        <taxon>Maribacter</taxon>
    </lineage>
</organism>
<dbReference type="EMBL" id="LZFP01000001">
    <property type="protein sequence ID" value="OBR42182.1"/>
    <property type="molecule type" value="Genomic_DNA"/>
</dbReference>
<protein>
    <recommendedName>
        <fullName evidence="1">Xylose isomerase-like TIM barrel domain-containing protein</fullName>
    </recommendedName>
</protein>
<dbReference type="RefSeq" id="WP_068481152.1">
    <property type="nucleotide sequence ID" value="NZ_CP018760.1"/>
</dbReference>
<accession>A0A1B7ZFG4</accession>
<dbReference type="SUPFAM" id="SSF51658">
    <property type="entry name" value="Xylose isomerase-like"/>
    <property type="match status" value="1"/>
</dbReference>
<evidence type="ECO:0000259" key="1">
    <source>
        <dbReference type="Pfam" id="PF01261"/>
    </source>
</evidence>